<evidence type="ECO:0000313" key="1">
    <source>
        <dbReference type="EMBL" id="KAF2464004.1"/>
    </source>
</evidence>
<protein>
    <submittedName>
        <fullName evidence="1">Uncharacterized protein</fullName>
    </submittedName>
</protein>
<evidence type="ECO:0000313" key="2">
    <source>
        <dbReference type="Proteomes" id="UP000799755"/>
    </source>
</evidence>
<sequence>MSVSDIVSVLTILIKVGSEIKTRLDSLNEASEDLLLLTTNLQVLLKLFEDTENEDIIKTHSSEFVNIVDILQSIAQSCTSFAKALGVEPAETTTATQKTGMNVKKVVKRVWNFTRIPVLLAEIRRKAEQLHHISSTLTISFLSDIRKHQRKSSGKENLKSSVAKSTTLHERLLDLDLSTEFANIDWMVGNLMNECKHLEQQLQEATLFPDTSIVQDYQAQNPEGASFWKDRFQKGRLSASAFRYEVMTLKSNPTPFLLFAMSPHHTNMSLSQQTFYVSWARFVHEVETSFTLKMIPTGIFETGNLDLVRLQGSRYSINQSGTRRLSTIRPLWLPALRSALDPLHKGYVKPQDYFKLIHDSSLSDTLRSLALESTGYGTLVECERASGDLALPAAIESPSAHIGWISAQIVAVPTPDELGIVTGREVMESSGDDLFAYFSETARDVHVHVRYLQTGQIERKSISKQVRPIGGISVGAALSIRHELGSGDHAWSCDLHITEFKACQGGEYIIAACVGSTSVVFSTRPLKTSFDKMLHSNDNSSSFTIPEFDYTLLGPSKVFIHPPKVGEKVQIEYDGLWYDSRVTVVDGDEIEFVDWENLPKKGETNITQAQHGGEADGKDDSNLFFSEEQLTQLGKGTRRLWRPWRRNIIRYDVRPYRCFHVGDTIEAPVMYPDFRFHYHVTDNSQLYLPARIVDVQGDQYVVEFSPAFSVHSWWPGRMPKGKQVDLVPGSDVKMENPFDFNHVTLAMDRVRPLIAGPRAVLGVQSAKPSGWSSFQGIHLCELEDLLDGSLWNHDRDNERAGGQRGRSRFANEE</sequence>
<accession>A0ACB6QAQ1</accession>
<dbReference type="Proteomes" id="UP000799755">
    <property type="component" value="Unassembled WGS sequence"/>
</dbReference>
<dbReference type="EMBL" id="MU003541">
    <property type="protein sequence ID" value="KAF2464004.1"/>
    <property type="molecule type" value="Genomic_DNA"/>
</dbReference>
<comment type="caution">
    <text evidence="1">The sequence shown here is derived from an EMBL/GenBank/DDBJ whole genome shotgun (WGS) entry which is preliminary data.</text>
</comment>
<name>A0ACB6QAQ1_9PLEO</name>
<keyword evidence="2" id="KW-1185">Reference proteome</keyword>
<proteinExistence type="predicted"/>
<reference evidence="1" key="1">
    <citation type="journal article" date="2020" name="Stud. Mycol.">
        <title>101 Dothideomycetes genomes: a test case for predicting lifestyles and emergence of pathogens.</title>
        <authorList>
            <person name="Haridas S."/>
            <person name="Albert R."/>
            <person name="Binder M."/>
            <person name="Bloem J."/>
            <person name="Labutti K."/>
            <person name="Salamov A."/>
            <person name="Andreopoulos B."/>
            <person name="Baker S."/>
            <person name="Barry K."/>
            <person name="Bills G."/>
            <person name="Bluhm B."/>
            <person name="Cannon C."/>
            <person name="Castanera R."/>
            <person name="Culley D."/>
            <person name="Daum C."/>
            <person name="Ezra D."/>
            <person name="Gonzalez J."/>
            <person name="Henrissat B."/>
            <person name="Kuo A."/>
            <person name="Liang C."/>
            <person name="Lipzen A."/>
            <person name="Lutzoni F."/>
            <person name="Magnuson J."/>
            <person name="Mondo S."/>
            <person name="Nolan M."/>
            <person name="Ohm R."/>
            <person name="Pangilinan J."/>
            <person name="Park H.-J."/>
            <person name="Ramirez L."/>
            <person name="Alfaro M."/>
            <person name="Sun H."/>
            <person name="Tritt A."/>
            <person name="Yoshinaga Y."/>
            <person name="Zwiers L.-H."/>
            <person name="Turgeon B."/>
            <person name="Goodwin S."/>
            <person name="Spatafora J."/>
            <person name="Crous P."/>
            <person name="Grigoriev I."/>
        </authorList>
    </citation>
    <scope>NUCLEOTIDE SEQUENCE</scope>
    <source>
        <strain evidence="1">ATCC 200398</strain>
    </source>
</reference>
<gene>
    <name evidence="1" type="ORF">BDR25DRAFT_104122</name>
</gene>
<organism evidence="1 2">
    <name type="scientific">Lindgomyces ingoldianus</name>
    <dbReference type="NCBI Taxonomy" id="673940"/>
    <lineage>
        <taxon>Eukaryota</taxon>
        <taxon>Fungi</taxon>
        <taxon>Dikarya</taxon>
        <taxon>Ascomycota</taxon>
        <taxon>Pezizomycotina</taxon>
        <taxon>Dothideomycetes</taxon>
        <taxon>Pleosporomycetidae</taxon>
        <taxon>Pleosporales</taxon>
        <taxon>Lindgomycetaceae</taxon>
        <taxon>Lindgomyces</taxon>
    </lineage>
</organism>